<dbReference type="RefSeq" id="WP_123225053.1">
    <property type="nucleotide sequence ID" value="NZ_RJSF01000047.1"/>
</dbReference>
<protein>
    <submittedName>
        <fullName evidence="7">TetR/AcrR family transcriptional regulator</fullName>
    </submittedName>
</protein>
<dbReference type="Gene3D" id="1.10.10.60">
    <property type="entry name" value="Homeodomain-like"/>
    <property type="match status" value="1"/>
</dbReference>
<dbReference type="InterPro" id="IPR009057">
    <property type="entry name" value="Homeodomain-like_sf"/>
</dbReference>
<evidence type="ECO:0000256" key="3">
    <source>
        <dbReference type="ARBA" id="ARBA00023163"/>
    </source>
</evidence>
<reference evidence="7 8" key="1">
    <citation type="submission" date="2018-11" db="EMBL/GenBank/DDBJ databases">
        <authorList>
            <person name="Li F."/>
        </authorList>
    </citation>
    <scope>NUCLEOTIDE SEQUENCE [LARGE SCALE GENOMIC DNA]</scope>
    <source>
        <strain evidence="7 8">Gsoil 818</strain>
    </source>
</reference>
<proteinExistence type="predicted"/>
<evidence type="ECO:0000256" key="4">
    <source>
        <dbReference type="PROSITE-ProRule" id="PRU00335"/>
    </source>
</evidence>
<dbReference type="InterPro" id="IPR050109">
    <property type="entry name" value="HTH-type_TetR-like_transc_reg"/>
</dbReference>
<evidence type="ECO:0000256" key="2">
    <source>
        <dbReference type="ARBA" id="ARBA00023125"/>
    </source>
</evidence>
<keyword evidence="2 4" id="KW-0238">DNA-binding</keyword>
<dbReference type="PANTHER" id="PTHR30055:SF234">
    <property type="entry name" value="HTH-TYPE TRANSCRIPTIONAL REGULATOR BETI"/>
    <property type="match status" value="1"/>
</dbReference>
<gene>
    <name evidence="7" type="ORF">EFL26_21985</name>
</gene>
<dbReference type="GO" id="GO:0000976">
    <property type="term" value="F:transcription cis-regulatory region binding"/>
    <property type="evidence" value="ECO:0007669"/>
    <property type="project" value="TreeGrafter"/>
</dbReference>
<evidence type="ECO:0000313" key="8">
    <source>
        <dbReference type="Proteomes" id="UP000279994"/>
    </source>
</evidence>
<keyword evidence="8" id="KW-1185">Reference proteome</keyword>
<evidence type="ECO:0000256" key="5">
    <source>
        <dbReference type="SAM" id="MobiDB-lite"/>
    </source>
</evidence>
<evidence type="ECO:0000256" key="1">
    <source>
        <dbReference type="ARBA" id="ARBA00023015"/>
    </source>
</evidence>
<accession>A0A3N0GHB9</accession>
<dbReference type="AlphaFoldDB" id="A0A3N0GHB9"/>
<sequence length="224" mass="24822">MTADPRTRQIGRSTPAGGRRRLAEARREEMLRRLLEMFLAEGFSSLTVEEIASRLRCSKSTLYAVAPGKDQLVAAAMKCFFREATTYVEDSVARVEDPRDRIAVYLASIGDRMRQMSPACYSDMTASETAGMIYQLNARASARRVRELIHEGVKAKMLRPVHAEFVAESVGLLIDGIMHGQLLERTGLSSGDAYHELSTLVLQAMAIDGDRRASRPTRSDLPAT</sequence>
<feature type="region of interest" description="Disordered" evidence="5">
    <location>
        <begin position="1"/>
        <end position="22"/>
    </location>
</feature>
<dbReference type="Pfam" id="PF00440">
    <property type="entry name" value="TetR_N"/>
    <property type="match status" value="1"/>
</dbReference>
<dbReference type="Proteomes" id="UP000279994">
    <property type="component" value="Unassembled WGS sequence"/>
</dbReference>
<dbReference type="PANTHER" id="PTHR30055">
    <property type="entry name" value="HTH-TYPE TRANSCRIPTIONAL REGULATOR RUTR"/>
    <property type="match status" value="1"/>
</dbReference>
<dbReference type="OrthoDB" id="5181477at2"/>
<feature type="DNA-binding region" description="H-T-H motif" evidence="4">
    <location>
        <begin position="47"/>
        <end position="66"/>
    </location>
</feature>
<keyword evidence="3" id="KW-0804">Transcription</keyword>
<keyword evidence="1" id="KW-0805">Transcription regulation</keyword>
<dbReference type="GO" id="GO:0003700">
    <property type="term" value="F:DNA-binding transcription factor activity"/>
    <property type="evidence" value="ECO:0007669"/>
    <property type="project" value="TreeGrafter"/>
</dbReference>
<organism evidence="7 8">
    <name type="scientific">Nocardioides pocheonensis</name>
    <dbReference type="NCBI Taxonomy" id="661485"/>
    <lineage>
        <taxon>Bacteria</taxon>
        <taxon>Bacillati</taxon>
        <taxon>Actinomycetota</taxon>
        <taxon>Actinomycetes</taxon>
        <taxon>Propionibacteriales</taxon>
        <taxon>Nocardioidaceae</taxon>
        <taxon>Nocardioides</taxon>
    </lineage>
</organism>
<dbReference type="SUPFAM" id="SSF46689">
    <property type="entry name" value="Homeodomain-like"/>
    <property type="match status" value="1"/>
</dbReference>
<comment type="caution">
    <text evidence="7">The sequence shown here is derived from an EMBL/GenBank/DDBJ whole genome shotgun (WGS) entry which is preliminary data.</text>
</comment>
<dbReference type="PROSITE" id="PS50977">
    <property type="entry name" value="HTH_TETR_2"/>
    <property type="match status" value="1"/>
</dbReference>
<feature type="domain" description="HTH tetR-type" evidence="6">
    <location>
        <begin position="24"/>
        <end position="84"/>
    </location>
</feature>
<evidence type="ECO:0000313" key="7">
    <source>
        <dbReference type="EMBL" id="RNM11819.1"/>
    </source>
</evidence>
<evidence type="ECO:0000259" key="6">
    <source>
        <dbReference type="PROSITE" id="PS50977"/>
    </source>
</evidence>
<dbReference type="EMBL" id="RJSF01000047">
    <property type="protein sequence ID" value="RNM11819.1"/>
    <property type="molecule type" value="Genomic_DNA"/>
</dbReference>
<dbReference type="InterPro" id="IPR001647">
    <property type="entry name" value="HTH_TetR"/>
</dbReference>
<name>A0A3N0GHB9_9ACTN</name>
<dbReference type="Gene3D" id="1.10.357.10">
    <property type="entry name" value="Tetracycline Repressor, domain 2"/>
    <property type="match status" value="1"/>
</dbReference>